<keyword evidence="3 8" id="KW-0732">Signal</keyword>
<proteinExistence type="inferred from homology"/>
<dbReference type="InterPro" id="IPR030873">
    <property type="entry name" value="Protease_BepA"/>
</dbReference>
<dbReference type="EMBL" id="AP012273">
    <property type="protein sequence ID" value="BAO45385.1"/>
    <property type="molecule type" value="Genomic_DNA"/>
</dbReference>
<evidence type="ECO:0000256" key="4">
    <source>
        <dbReference type="ARBA" id="ARBA00022764"/>
    </source>
</evidence>
<keyword evidence="6 8" id="KW-0862">Zinc</keyword>
<dbReference type="RefSeq" id="WP_041068955.1">
    <property type="nucleotide sequence ID" value="NZ_AP012273.1"/>
</dbReference>
<evidence type="ECO:0000256" key="8">
    <source>
        <dbReference type="HAMAP-Rule" id="MF_00997"/>
    </source>
</evidence>
<feature type="active site" description="Proton donor" evidence="8">
    <location>
        <position position="206"/>
    </location>
</feature>
<dbReference type="Pfam" id="PF01435">
    <property type="entry name" value="Peptidase_M48"/>
    <property type="match status" value="1"/>
</dbReference>
<reference evidence="10 11" key="1">
    <citation type="journal article" date="2014" name="PLoS ONE">
        <title>Physiological and genomic features of a novel sulfur-oxidizing gammaproteobacterium belonging to a previously uncultivated symbiotic lineage isolated from a hydrothermal vent.</title>
        <authorList>
            <person name="Nunoura T."/>
            <person name="Takaki Y."/>
            <person name="Kazama H."/>
            <person name="Kakuta J."/>
            <person name="Shimamura S."/>
            <person name="Makita H."/>
            <person name="Hirai M."/>
            <person name="Miyazaki M."/>
            <person name="Takai K."/>
        </authorList>
    </citation>
    <scope>NUCLEOTIDE SEQUENCE [LARGE SCALE GENOMIC DNA]</scope>
    <source>
        <strain evidence="10 11">Hiromi1</strain>
    </source>
</reference>
<feature type="binding site" evidence="8">
    <location>
        <position position="136"/>
    </location>
    <ligand>
        <name>Zn(2+)</name>
        <dbReference type="ChEBI" id="CHEBI:29105"/>
        <note>catalytic</note>
    </ligand>
</feature>
<comment type="function">
    <text evidence="8">Functions as both a chaperone and a metalloprotease. Maintains the integrity of the outer membrane by promoting either the assembly or the elimination of outer membrane proteins, depending on their folding state.</text>
</comment>
<feature type="binding site" evidence="8">
    <location>
        <position position="202"/>
    </location>
    <ligand>
        <name>Zn(2+)</name>
        <dbReference type="ChEBI" id="CHEBI:29105"/>
        <note>catalytic</note>
    </ligand>
</feature>
<feature type="active site" evidence="8">
    <location>
        <position position="137"/>
    </location>
</feature>
<evidence type="ECO:0000313" key="11">
    <source>
        <dbReference type="Proteomes" id="UP000031631"/>
    </source>
</evidence>
<protein>
    <recommendedName>
        <fullName evidence="8">Putative beta-barrel assembly-enhancing protease</fullName>
        <ecNumber evidence="8">3.4.-.-</ecNumber>
    </recommendedName>
</protein>
<evidence type="ECO:0000256" key="2">
    <source>
        <dbReference type="ARBA" id="ARBA00022723"/>
    </source>
</evidence>
<keyword evidence="11" id="KW-1185">Reference proteome</keyword>
<dbReference type="EC" id="3.4.-.-" evidence="8"/>
<dbReference type="OrthoDB" id="9810445at2"/>
<keyword evidence="5 8" id="KW-0378">Hydrolase</keyword>
<keyword evidence="2 8" id="KW-0479">Metal-binding</keyword>
<dbReference type="GO" id="GO:0004222">
    <property type="term" value="F:metalloendopeptidase activity"/>
    <property type="evidence" value="ECO:0007669"/>
    <property type="project" value="InterPro"/>
</dbReference>
<dbReference type="KEGG" id="tbn:TBH_C2476"/>
<organism evidence="10 11">
    <name type="scientific">Thiolapillus brandeum</name>
    <dbReference type="NCBI Taxonomy" id="1076588"/>
    <lineage>
        <taxon>Bacteria</taxon>
        <taxon>Pseudomonadati</taxon>
        <taxon>Pseudomonadota</taxon>
        <taxon>Gammaproteobacteria</taxon>
        <taxon>Chromatiales</taxon>
        <taxon>Sedimenticolaceae</taxon>
        <taxon>Thiolapillus</taxon>
    </lineage>
</organism>
<dbReference type="HAMAP" id="MF_00997">
    <property type="entry name" value="Protease_BepA"/>
    <property type="match status" value="1"/>
</dbReference>
<dbReference type="InterPro" id="IPR001915">
    <property type="entry name" value="Peptidase_M48"/>
</dbReference>
<dbReference type="InterPro" id="IPR051156">
    <property type="entry name" value="Mito/Outer_Membr_Metalloprot"/>
</dbReference>
<dbReference type="PANTHER" id="PTHR22726">
    <property type="entry name" value="METALLOENDOPEPTIDASE OMA1"/>
    <property type="match status" value="1"/>
</dbReference>
<comment type="similarity">
    <text evidence="8">Belongs to the peptidase M48 family. BepA subfamily.</text>
</comment>
<dbReference type="CDD" id="cd07333">
    <property type="entry name" value="M48C_bepA_like"/>
    <property type="match status" value="1"/>
</dbReference>
<feature type="chain" id="PRO_5031665962" description="Putative beta-barrel assembly-enhancing protease" evidence="8">
    <location>
        <begin position="26"/>
        <end position="488"/>
    </location>
</feature>
<dbReference type="Gene3D" id="1.25.40.10">
    <property type="entry name" value="Tetratricopeptide repeat domain"/>
    <property type="match status" value="1"/>
</dbReference>
<dbReference type="AlphaFoldDB" id="A0A7U6JKG2"/>
<dbReference type="InterPro" id="IPR011990">
    <property type="entry name" value="TPR-like_helical_dom_sf"/>
</dbReference>
<evidence type="ECO:0000256" key="1">
    <source>
        <dbReference type="ARBA" id="ARBA00022670"/>
    </source>
</evidence>
<accession>A0A7U6JKG2</accession>
<feature type="signal peptide" evidence="8">
    <location>
        <begin position="1"/>
        <end position="25"/>
    </location>
</feature>
<feature type="domain" description="Peptidase M48" evidence="9">
    <location>
        <begin position="72"/>
        <end position="257"/>
    </location>
</feature>
<evidence type="ECO:0000259" key="9">
    <source>
        <dbReference type="Pfam" id="PF01435"/>
    </source>
</evidence>
<gene>
    <name evidence="10" type="ORF">TBH_C2476</name>
</gene>
<evidence type="ECO:0000256" key="6">
    <source>
        <dbReference type="ARBA" id="ARBA00022833"/>
    </source>
</evidence>
<dbReference type="PANTHER" id="PTHR22726:SF1">
    <property type="entry name" value="METALLOENDOPEPTIDASE OMA1, MITOCHONDRIAL"/>
    <property type="match status" value="1"/>
</dbReference>
<sequence length="488" mass="54213" precursor="true">MTHPHSYRWLILVLCISLCVAPLQAWSSGSNELPEIGAASGNLFTPLQEQQLGKTFMRYIRATQPVIDDPLLDDYINKLGNRLVEHSEGKGSKFTFFLVDSPVINAYAGPGGYIGVYTGLVLTTQSESELAAVLAHEITHVTQKHLQRAWYAASNLSLVQSAALVAAVILGATVGGDAAIAAASGAQAAMQQQQINFTRQNEKEADRLGINILHEANFDPRAMPSFFTRMGRANRSYGTELPEFLRTHPVTNSRIADSLGRAEVYSYKQYVDSFHYLLARTTLRERSFHEPRDAISYFTAALEEGRYRDKAAAAYGLALALLRDDQYKKASAQLNALLQNHPDTLEFIVSASRTDMEAGNKKSAIARLEAAVEKQPLSYPLQITLAEFYLRAGKAKTAYRKLSFLASLRPENTHVYKLLAEAAADMGRQAESHQHMAMHYYLKGALEASALQLKIALRVPNLNFYETARLESQLKKVQKEIDDLKEKK</sequence>
<evidence type="ECO:0000256" key="3">
    <source>
        <dbReference type="ARBA" id="ARBA00022729"/>
    </source>
</evidence>
<evidence type="ECO:0000313" key="10">
    <source>
        <dbReference type="EMBL" id="BAO45385.1"/>
    </source>
</evidence>
<dbReference type="GO" id="GO:0008270">
    <property type="term" value="F:zinc ion binding"/>
    <property type="evidence" value="ECO:0007669"/>
    <property type="project" value="UniProtKB-UniRule"/>
</dbReference>
<name>A0A7U6JKG2_9GAMM</name>
<dbReference type="GO" id="GO:0051603">
    <property type="term" value="P:proteolysis involved in protein catabolic process"/>
    <property type="evidence" value="ECO:0007669"/>
    <property type="project" value="TreeGrafter"/>
</dbReference>
<evidence type="ECO:0000256" key="7">
    <source>
        <dbReference type="ARBA" id="ARBA00023049"/>
    </source>
</evidence>
<keyword evidence="1 8" id="KW-0645">Protease</keyword>
<keyword evidence="4 8" id="KW-0574">Periplasm</keyword>
<dbReference type="Proteomes" id="UP000031631">
    <property type="component" value="Chromosome"/>
</dbReference>
<comment type="cofactor">
    <cofactor evidence="8">
        <name>Zn(2+)</name>
        <dbReference type="ChEBI" id="CHEBI:29105"/>
    </cofactor>
    <text evidence="8">Binds 1 zinc ion per subunit.</text>
</comment>
<dbReference type="Gene3D" id="3.30.2010.10">
    <property type="entry name" value="Metalloproteases ('zincins'), catalytic domain"/>
    <property type="match status" value="1"/>
</dbReference>
<feature type="binding site" evidence="8">
    <location>
        <position position="140"/>
    </location>
    <ligand>
        <name>Zn(2+)</name>
        <dbReference type="ChEBI" id="CHEBI:29105"/>
        <note>catalytic</note>
    </ligand>
</feature>
<comment type="subcellular location">
    <subcellularLocation>
        <location evidence="8">Periplasm</location>
    </subcellularLocation>
</comment>
<dbReference type="GO" id="GO:0042597">
    <property type="term" value="C:periplasmic space"/>
    <property type="evidence" value="ECO:0007669"/>
    <property type="project" value="UniProtKB-SubCell"/>
</dbReference>
<evidence type="ECO:0000256" key="5">
    <source>
        <dbReference type="ARBA" id="ARBA00022801"/>
    </source>
</evidence>
<dbReference type="SUPFAM" id="SSF48452">
    <property type="entry name" value="TPR-like"/>
    <property type="match status" value="1"/>
</dbReference>
<keyword evidence="7 8" id="KW-0482">Metalloprotease</keyword>
<dbReference type="GO" id="GO:0016020">
    <property type="term" value="C:membrane"/>
    <property type="evidence" value="ECO:0007669"/>
    <property type="project" value="InterPro"/>
</dbReference>